<name>A0A016TMD2_9BILA</name>
<organism evidence="1 2">
    <name type="scientific">Ancylostoma ceylanicum</name>
    <dbReference type="NCBI Taxonomy" id="53326"/>
    <lineage>
        <taxon>Eukaryota</taxon>
        <taxon>Metazoa</taxon>
        <taxon>Ecdysozoa</taxon>
        <taxon>Nematoda</taxon>
        <taxon>Chromadorea</taxon>
        <taxon>Rhabditida</taxon>
        <taxon>Rhabditina</taxon>
        <taxon>Rhabditomorpha</taxon>
        <taxon>Strongyloidea</taxon>
        <taxon>Ancylostomatidae</taxon>
        <taxon>Ancylostomatinae</taxon>
        <taxon>Ancylostoma</taxon>
    </lineage>
</organism>
<proteinExistence type="predicted"/>
<protein>
    <submittedName>
        <fullName evidence="1">Uncharacterized protein</fullName>
    </submittedName>
</protein>
<evidence type="ECO:0000313" key="2">
    <source>
        <dbReference type="Proteomes" id="UP000024635"/>
    </source>
</evidence>
<keyword evidence="2" id="KW-1185">Reference proteome</keyword>
<gene>
    <name evidence="1" type="primary">Acey_s0092.g2560</name>
    <name evidence="1" type="ORF">Y032_0092g2560</name>
</gene>
<reference evidence="2" key="1">
    <citation type="journal article" date="2015" name="Nat. Genet.">
        <title>The genome and transcriptome of the zoonotic hookworm Ancylostoma ceylanicum identify infection-specific gene families.</title>
        <authorList>
            <person name="Schwarz E.M."/>
            <person name="Hu Y."/>
            <person name="Antoshechkin I."/>
            <person name="Miller M.M."/>
            <person name="Sternberg P.W."/>
            <person name="Aroian R.V."/>
        </authorList>
    </citation>
    <scope>NUCLEOTIDE SEQUENCE</scope>
    <source>
        <strain evidence="2">HY135</strain>
    </source>
</reference>
<accession>A0A016TMD2</accession>
<evidence type="ECO:0000313" key="1">
    <source>
        <dbReference type="EMBL" id="EYC03683.1"/>
    </source>
</evidence>
<sequence>MYEARLSLCSATQLPTAVCGVQMPDRGGAVRPTDARSRWCCAAHARPTSAPRRWPGEGICNIEAAE</sequence>
<comment type="caution">
    <text evidence="1">The sequence shown here is derived from an EMBL/GenBank/DDBJ whole genome shotgun (WGS) entry which is preliminary data.</text>
</comment>
<dbReference type="EMBL" id="JARK01001428">
    <property type="protein sequence ID" value="EYC03683.1"/>
    <property type="molecule type" value="Genomic_DNA"/>
</dbReference>
<dbReference type="Proteomes" id="UP000024635">
    <property type="component" value="Unassembled WGS sequence"/>
</dbReference>
<dbReference type="AlphaFoldDB" id="A0A016TMD2"/>